<dbReference type="PANTHER" id="PTHR36108">
    <property type="entry name" value="COLOSSIN-B-RELATED"/>
    <property type="match status" value="1"/>
</dbReference>
<keyword evidence="3" id="KW-0964">Secreted</keyword>
<dbReference type="InterPro" id="IPR002035">
    <property type="entry name" value="VWF_A"/>
</dbReference>
<dbReference type="Pfam" id="PF05738">
    <property type="entry name" value="Cna_B"/>
    <property type="match status" value="1"/>
</dbReference>
<feature type="compositionally biased region" description="Acidic residues" evidence="6">
    <location>
        <begin position="201"/>
        <end position="246"/>
    </location>
</feature>
<feature type="region of interest" description="Disordered" evidence="6">
    <location>
        <begin position="434"/>
        <end position="454"/>
    </location>
</feature>
<evidence type="ECO:0000259" key="8">
    <source>
        <dbReference type="PROSITE" id="PS50234"/>
    </source>
</evidence>
<organism evidence="9 10">
    <name type="scientific">Jeotgalibaca ciconiae</name>
    <dbReference type="NCBI Taxonomy" id="2496265"/>
    <lineage>
        <taxon>Bacteria</taxon>
        <taxon>Bacillati</taxon>
        <taxon>Bacillota</taxon>
        <taxon>Bacilli</taxon>
        <taxon>Lactobacillales</taxon>
        <taxon>Carnobacteriaceae</taxon>
        <taxon>Jeotgalibaca</taxon>
    </lineage>
</organism>
<evidence type="ECO:0000256" key="6">
    <source>
        <dbReference type="SAM" id="MobiDB-lite"/>
    </source>
</evidence>
<dbReference type="InterPro" id="IPR041033">
    <property type="entry name" value="SpaA_PFL_dom_1"/>
</dbReference>
<dbReference type="Gene3D" id="2.60.40.1140">
    <property type="entry name" value="Collagen-binding surface protein Cna, B-type domain"/>
    <property type="match status" value="1"/>
</dbReference>
<dbReference type="InterPro" id="IPR036465">
    <property type="entry name" value="vWFA_dom_sf"/>
</dbReference>
<keyword evidence="4" id="KW-0732">Signal</keyword>
<dbReference type="Proteomes" id="UP000273326">
    <property type="component" value="Chromosome"/>
</dbReference>
<reference evidence="10" key="1">
    <citation type="submission" date="2018-12" db="EMBL/GenBank/DDBJ databases">
        <title>Complete genome sequencing of Jeotgalibaca sp. H21T32.</title>
        <authorList>
            <person name="Bae J.-W."/>
            <person name="Lee S.-Y."/>
        </authorList>
    </citation>
    <scope>NUCLEOTIDE SEQUENCE [LARGE SCALE GENOMIC DNA]</scope>
    <source>
        <strain evidence="10">H21T32</strain>
    </source>
</reference>
<evidence type="ECO:0000313" key="9">
    <source>
        <dbReference type="EMBL" id="AZP03430.1"/>
    </source>
</evidence>
<dbReference type="KEGG" id="jeh:EJN90_01410"/>
<dbReference type="Gene3D" id="2.60.40.10">
    <property type="entry name" value="Immunoglobulins"/>
    <property type="match status" value="7"/>
</dbReference>
<dbReference type="SMART" id="SM00327">
    <property type="entry name" value="VWA"/>
    <property type="match status" value="1"/>
</dbReference>
<dbReference type="NCBIfam" id="TIGR04226">
    <property type="entry name" value="RrgB_K2N_iso_D2"/>
    <property type="match status" value="1"/>
</dbReference>
<feature type="transmembrane region" description="Helical" evidence="7">
    <location>
        <begin position="1183"/>
        <end position="1202"/>
    </location>
</feature>
<feature type="transmembrane region" description="Helical" evidence="7">
    <location>
        <begin position="1715"/>
        <end position="1737"/>
    </location>
</feature>
<evidence type="ECO:0000256" key="1">
    <source>
        <dbReference type="ARBA" id="ARBA00007257"/>
    </source>
</evidence>
<feature type="domain" description="VWFA" evidence="8">
    <location>
        <begin position="368"/>
        <end position="642"/>
    </location>
</feature>
<keyword evidence="10" id="KW-1185">Reference proteome</keyword>
<dbReference type="InterPro" id="IPR049319">
    <property type="entry name" value="GBS104-like_Ig"/>
</dbReference>
<dbReference type="CDD" id="cd00222">
    <property type="entry name" value="CollagenBindB"/>
    <property type="match status" value="1"/>
</dbReference>
<dbReference type="SUPFAM" id="SSF53300">
    <property type="entry name" value="vWA-like"/>
    <property type="match status" value="1"/>
</dbReference>
<dbReference type="Gene3D" id="3.40.50.410">
    <property type="entry name" value="von Willebrand factor, type A domain"/>
    <property type="match status" value="1"/>
</dbReference>
<dbReference type="Pfam" id="PF13519">
    <property type="entry name" value="VWA_2"/>
    <property type="match status" value="1"/>
</dbReference>
<keyword evidence="7" id="KW-0472">Membrane</keyword>
<dbReference type="InterPro" id="IPR019931">
    <property type="entry name" value="LPXTG_anchor"/>
</dbReference>
<proteinExistence type="inferred from homology"/>
<keyword evidence="7" id="KW-1133">Transmembrane helix</keyword>
<dbReference type="NCBIfam" id="TIGR01167">
    <property type="entry name" value="LPXTG_anchor"/>
    <property type="match status" value="2"/>
</dbReference>
<gene>
    <name evidence="9" type="ORF">EJN90_01410</name>
</gene>
<dbReference type="InterPro" id="IPR013783">
    <property type="entry name" value="Ig-like_fold"/>
</dbReference>
<dbReference type="Pfam" id="PF17802">
    <property type="entry name" value="SpaA"/>
    <property type="match status" value="4"/>
</dbReference>
<dbReference type="Gene3D" id="2.60.40.740">
    <property type="match status" value="1"/>
</dbReference>
<dbReference type="Pfam" id="PF16555">
    <property type="entry name" value="GramPos_pilinD1"/>
    <property type="match status" value="1"/>
</dbReference>
<evidence type="ECO:0000256" key="2">
    <source>
        <dbReference type="ARBA" id="ARBA00022512"/>
    </source>
</evidence>
<feature type="compositionally biased region" description="Basic and acidic residues" evidence="6">
    <location>
        <begin position="261"/>
        <end position="278"/>
    </location>
</feature>
<evidence type="ECO:0000313" key="10">
    <source>
        <dbReference type="Proteomes" id="UP000273326"/>
    </source>
</evidence>
<sequence>MHHRTKYLDKTLMWLLTVVMILPNFIQAFGNITEVAAATTRVVESILYEGSDGSASVVANLANDGTTVQWEITLNKNPTEEATLQKLEVDVGGGGLGAPHTISSNVTSESKSGIIQLRPKELTPSAQTQIITFTTDVLDTTVSSASLRMLVETVTQETASNTTLHSSPNTKTISLALPILEEPEPEIEVPEEVVEMIEESEEPVEEAVVEEVVPEEEITAPVEEVEEVSEETSAEIESEEGVEETETTTPPEQAESVEEKEEVKEESSSAEEPGKEEESTLPDMDLPIDEVEVVDPNIAEPVSKDYVSRYFSPTIQGLSKFSTAFKAKTTEDNPGSISLDKTAEECEGCRTYQVTLNITGVPPVQPLDVVLMLDRSGSMSENTYTYNAITSTPSTQHTYYVKIDGQYQSVSYGNNRWRYSTGFNWRYVSWSPTGNDSSQGSTNSNNPTPKPFYTRSTVSRMDALKQAAINFASLVLQNPENRVAIVSFAGPSSTTGYGNQSEASTDRNFTNNLTQVQSSINGLTPLNGTNTEAGLRQGNTVFNNGMRQNAKQVAILFTDGLPTASNGNQYNESTNPNSVHFTRAVTASDLIKTYADLYTIGLTQGMNSSELSAARTFLERVQDSGFYEAPSQDQLQQIFESIFSQLDNYGTNAVVQDVIGDDFDLVADSLPSGATYNPTTRTISWSIGALINTPTLTYKVKAKDSVIGSGNPEDKLPTNEWAKLTYTNVNGDRNQEMLFPVPTVHVPLQLEIVNTDVTILKGDSVQLGVGTDPEKENYFEVTGGTGDYTYAWYLGDQAISTEKNPTVNPTTDTTYKVIVTDQKGCKITGYIRVKVKTGSLVVKKIDEQGNLIKHSPATFTLSKDGENTVLSTESSGTVIFTALSKGVYTLTETQAPNGYIKESSVYTVTVEWENGAVKVTVTKSGEEGSPPAVVPSSPLEIVNEKETRDLPVTKHWEDNDDEMALRPENITVHLYQNDMEEPFQTIKIVADEDGNWFGIFKNIPKIDENGVEYVYTVKEEEVTHYDSTVDGFDIYNTLKVGKLTITKVDKSDPSNPILLDGAEFELRNLDGSVVQDGTTVDGKLEFEKVPYGTYQLFETKAPAGYSLPNRHWEITIGGDSGSHIEIEILNTKKQVLPATGGMGTPLFMILGLVLMLGAGVFFKKTKKDGVEKERNKMTKKFRGLFGLLFSLVLLLGAAAPAVSATGKWDNARPLKGDLIIHKTQFHGTEIPNIEDHNGEIIADFPYAPLAGATFTIYKVADDLDVPPADTTGLTAVGSMTTGTNGLATFSNLLAGRYLVVETAQPRGVNYFSPPFLVDVPMTNETGTEWLDKVHVYAKNQVVLASVAFKKWFETGGETKTATFNLYKLDGATETLIESKTVTVTSGDSVQVYFDANDLGLETGNYRIRETSVSDPYGVNATPIDFTVGLEDHDNDLSDDKASINPLGKEVFKNYITSTPEKENTDDDDDENSANYGEVVEWKLSTRIPADISNYEIFTFRDDLDSRLDYVPASVRIEVDGVALPLSVATITEPTTQSGGTLAIAFKPADLAAYAGKTIDVFFDTTINETAVMGEDIPNMFDLEFDNGSGLTTKPSDPDITQTGGAKFDKTSTKDLKDYSGAKFHVYRLVGNTKEYLQADRTWRSGNENPLILTSDKDGNFEIKGLSFGTYFLEEVTALPGHMLRDDFEFEVDDTSYAIDPHNVLNMPQIDLPSTGGFGTIAFTIAGIGMMLGAVKLYRKEEQ</sequence>
<feature type="transmembrane region" description="Helical" evidence="7">
    <location>
        <begin position="12"/>
        <end position="30"/>
    </location>
</feature>
<dbReference type="SUPFAM" id="SSF49478">
    <property type="entry name" value="Cna protein B-type domain"/>
    <property type="match status" value="3"/>
</dbReference>
<dbReference type="PANTHER" id="PTHR36108:SF13">
    <property type="entry name" value="COLOSSIN-B-RELATED"/>
    <property type="match status" value="1"/>
</dbReference>
<name>A0A3S9H7V2_9LACT</name>
<keyword evidence="7" id="KW-0812">Transmembrane</keyword>
<dbReference type="Pfam" id="PF00746">
    <property type="entry name" value="Gram_pos_anchor"/>
    <property type="match status" value="1"/>
</dbReference>
<dbReference type="InterPro" id="IPR026466">
    <property type="entry name" value="Fim_isopep_form_D2_dom"/>
</dbReference>
<feature type="compositionally biased region" description="Polar residues" evidence="6">
    <location>
        <begin position="434"/>
        <end position="447"/>
    </location>
</feature>
<dbReference type="EMBL" id="CP034465">
    <property type="protein sequence ID" value="AZP03430.1"/>
    <property type="molecule type" value="Genomic_DNA"/>
</dbReference>
<dbReference type="Pfam" id="PF21426">
    <property type="entry name" value="GBS104-like_Ig"/>
    <property type="match status" value="1"/>
</dbReference>
<evidence type="ECO:0000256" key="5">
    <source>
        <dbReference type="ARBA" id="ARBA00023088"/>
    </source>
</evidence>
<accession>A0A3S9H7V2</accession>
<evidence type="ECO:0000256" key="4">
    <source>
        <dbReference type="ARBA" id="ARBA00022729"/>
    </source>
</evidence>
<dbReference type="InterPro" id="IPR032364">
    <property type="entry name" value="GramPos_pilinD1_N"/>
</dbReference>
<protein>
    <submittedName>
        <fullName evidence="9">Isopeptide-forming domain-containing fimbrial protein</fullName>
    </submittedName>
</protein>
<keyword evidence="5" id="KW-0572">Peptidoglycan-anchor</keyword>
<comment type="similarity">
    <text evidence="1">Belongs to the serine-aspartate repeat-containing protein (SDr) family.</text>
</comment>
<evidence type="ECO:0000256" key="7">
    <source>
        <dbReference type="SAM" id="Phobius"/>
    </source>
</evidence>
<feature type="transmembrane region" description="Helical" evidence="7">
    <location>
        <begin position="1142"/>
        <end position="1162"/>
    </location>
</feature>
<dbReference type="CDD" id="cd00198">
    <property type="entry name" value="vWFA"/>
    <property type="match status" value="1"/>
</dbReference>
<dbReference type="PROSITE" id="PS50234">
    <property type="entry name" value="VWFA"/>
    <property type="match status" value="1"/>
</dbReference>
<dbReference type="InterPro" id="IPR008454">
    <property type="entry name" value="Collagen-bd_Cna-like_B-typ_dom"/>
</dbReference>
<feature type="region of interest" description="Disordered" evidence="6">
    <location>
        <begin position="201"/>
        <end position="285"/>
    </location>
</feature>
<dbReference type="OrthoDB" id="2158979at2"/>
<evidence type="ECO:0000256" key="3">
    <source>
        <dbReference type="ARBA" id="ARBA00022525"/>
    </source>
</evidence>
<keyword evidence="2" id="KW-0134">Cell wall</keyword>
<dbReference type="RefSeq" id="WP_126108521.1">
    <property type="nucleotide sequence ID" value="NZ_CP034465.1"/>
</dbReference>